<evidence type="ECO:0000256" key="1">
    <source>
        <dbReference type="SAM" id="Phobius"/>
    </source>
</evidence>
<comment type="caution">
    <text evidence="2">The sequence shown here is derived from an EMBL/GenBank/DDBJ whole genome shotgun (WGS) entry which is preliminary data.</text>
</comment>
<dbReference type="Proteomes" id="UP000324222">
    <property type="component" value="Unassembled WGS sequence"/>
</dbReference>
<keyword evidence="1" id="KW-0472">Membrane</keyword>
<organism evidence="2 3">
    <name type="scientific">Portunus trituberculatus</name>
    <name type="common">Swimming crab</name>
    <name type="synonym">Neptunus trituberculatus</name>
    <dbReference type="NCBI Taxonomy" id="210409"/>
    <lineage>
        <taxon>Eukaryota</taxon>
        <taxon>Metazoa</taxon>
        <taxon>Ecdysozoa</taxon>
        <taxon>Arthropoda</taxon>
        <taxon>Crustacea</taxon>
        <taxon>Multicrustacea</taxon>
        <taxon>Malacostraca</taxon>
        <taxon>Eumalacostraca</taxon>
        <taxon>Eucarida</taxon>
        <taxon>Decapoda</taxon>
        <taxon>Pleocyemata</taxon>
        <taxon>Brachyura</taxon>
        <taxon>Eubrachyura</taxon>
        <taxon>Portunoidea</taxon>
        <taxon>Portunidae</taxon>
        <taxon>Portuninae</taxon>
        <taxon>Portunus</taxon>
    </lineage>
</organism>
<reference evidence="2 3" key="1">
    <citation type="submission" date="2019-05" db="EMBL/GenBank/DDBJ databases">
        <title>Another draft genome of Portunus trituberculatus and its Hox gene families provides insights of decapod evolution.</title>
        <authorList>
            <person name="Jeong J.-H."/>
            <person name="Song I."/>
            <person name="Kim S."/>
            <person name="Choi T."/>
            <person name="Kim D."/>
            <person name="Ryu S."/>
            <person name="Kim W."/>
        </authorList>
    </citation>
    <scope>NUCLEOTIDE SEQUENCE [LARGE SCALE GENOMIC DNA]</scope>
    <source>
        <tissue evidence="2">Muscle</tissue>
    </source>
</reference>
<accession>A0A5B7GSB8</accession>
<evidence type="ECO:0000313" key="3">
    <source>
        <dbReference type="Proteomes" id="UP000324222"/>
    </source>
</evidence>
<keyword evidence="3" id="KW-1185">Reference proteome</keyword>
<keyword evidence="1" id="KW-0812">Transmembrane</keyword>
<dbReference type="EMBL" id="VSRR010017164">
    <property type="protein sequence ID" value="MPC60087.1"/>
    <property type="molecule type" value="Genomic_DNA"/>
</dbReference>
<protein>
    <submittedName>
        <fullName evidence="2">Uncharacterized protein</fullName>
    </submittedName>
</protein>
<name>A0A5B7GSB8_PORTR</name>
<feature type="transmembrane region" description="Helical" evidence="1">
    <location>
        <begin position="41"/>
        <end position="64"/>
    </location>
</feature>
<sequence length="65" mass="6944">MDSSALTHLSSVTRIFVGENETNMDTGMFEVLTHSFLNERLEYLCSGGGTAVVVVVVVAVVVVVL</sequence>
<dbReference type="AlphaFoldDB" id="A0A5B7GSB8"/>
<evidence type="ECO:0000313" key="2">
    <source>
        <dbReference type="EMBL" id="MPC60087.1"/>
    </source>
</evidence>
<keyword evidence="1" id="KW-1133">Transmembrane helix</keyword>
<gene>
    <name evidence="2" type="ORF">E2C01_054124</name>
</gene>
<proteinExistence type="predicted"/>